<organism evidence="3 4">
    <name type="scientific">Eumeta variegata</name>
    <name type="common">Bagworm moth</name>
    <name type="synonym">Eumeta japonica</name>
    <dbReference type="NCBI Taxonomy" id="151549"/>
    <lineage>
        <taxon>Eukaryota</taxon>
        <taxon>Metazoa</taxon>
        <taxon>Ecdysozoa</taxon>
        <taxon>Arthropoda</taxon>
        <taxon>Hexapoda</taxon>
        <taxon>Insecta</taxon>
        <taxon>Pterygota</taxon>
        <taxon>Neoptera</taxon>
        <taxon>Endopterygota</taxon>
        <taxon>Lepidoptera</taxon>
        <taxon>Glossata</taxon>
        <taxon>Ditrysia</taxon>
        <taxon>Tineoidea</taxon>
        <taxon>Psychidae</taxon>
        <taxon>Oiketicinae</taxon>
        <taxon>Eumeta</taxon>
    </lineage>
</organism>
<keyword evidence="4" id="KW-1185">Reference proteome</keyword>
<dbReference type="SUPFAM" id="SSF103107">
    <property type="entry name" value="Hypothetical protein c14orf129, hspc210"/>
    <property type="match status" value="1"/>
</dbReference>
<comment type="caution">
    <text evidence="3">The sequence shown here is derived from an EMBL/GenBank/DDBJ whole genome shotgun (WGS) entry which is preliminary data.</text>
</comment>
<dbReference type="GO" id="GO:0051018">
    <property type="term" value="F:protein kinase A binding"/>
    <property type="evidence" value="ECO:0007669"/>
    <property type="project" value="TreeGrafter"/>
</dbReference>
<evidence type="ECO:0000259" key="2">
    <source>
        <dbReference type="Pfam" id="PF05303"/>
    </source>
</evidence>
<evidence type="ECO:0000313" key="3">
    <source>
        <dbReference type="EMBL" id="GBP63070.1"/>
    </source>
</evidence>
<evidence type="ECO:0000256" key="1">
    <source>
        <dbReference type="ARBA" id="ARBA00009571"/>
    </source>
</evidence>
<accession>A0A4C1XIX8</accession>
<dbReference type="AlphaFoldDB" id="A0A4C1XIX8"/>
<evidence type="ECO:0000313" key="4">
    <source>
        <dbReference type="Proteomes" id="UP000299102"/>
    </source>
</evidence>
<reference evidence="3 4" key="1">
    <citation type="journal article" date="2019" name="Commun. Biol.">
        <title>The bagworm genome reveals a unique fibroin gene that provides high tensile strength.</title>
        <authorList>
            <person name="Kono N."/>
            <person name="Nakamura H."/>
            <person name="Ohtoshi R."/>
            <person name="Tomita M."/>
            <person name="Numata K."/>
            <person name="Arakawa K."/>
        </authorList>
    </citation>
    <scope>NUCLEOTIDE SEQUENCE [LARGE SCALE GENOMIC DNA]</scope>
</reference>
<dbReference type="EMBL" id="BGZK01000857">
    <property type="protein sequence ID" value="GBP63070.1"/>
    <property type="molecule type" value="Genomic_DNA"/>
</dbReference>
<proteinExistence type="inferred from homology"/>
<dbReference type="GO" id="GO:0005737">
    <property type="term" value="C:cytoplasm"/>
    <property type="evidence" value="ECO:0007669"/>
    <property type="project" value="TreeGrafter"/>
</dbReference>
<dbReference type="InterPro" id="IPR007967">
    <property type="entry name" value="GSKIP_dom"/>
</dbReference>
<dbReference type="Pfam" id="PF05303">
    <property type="entry name" value="GSKIP_dom"/>
    <property type="match status" value="1"/>
</dbReference>
<dbReference type="GO" id="GO:0019207">
    <property type="term" value="F:kinase regulator activity"/>
    <property type="evidence" value="ECO:0007669"/>
    <property type="project" value="TreeGrafter"/>
</dbReference>
<gene>
    <name evidence="3" type="primary">Gskip</name>
    <name evidence="3" type="ORF">EVAR_87442_1</name>
</gene>
<dbReference type="Proteomes" id="UP000299102">
    <property type="component" value="Unassembled WGS sequence"/>
</dbReference>
<feature type="domain" description="GSKIP" evidence="2">
    <location>
        <begin position="14"/>
        <end position="112"/>
    </location>
</feature>
<comment type="similarity">
    <text evidence="1">Belongs to the GSKIP family.</text>
</comment>
<dbReference type="PANTHER" id="PTHR12490">
    <property type="entry name" value="GSK3B-INTERACTING PROTEIN"/>
    <property type="match status" value="1"/>
</dbReference>
<dbReference type="PANTHER" id="PTHR12490:SF4">
    <property type="entry name" value="GSK3B-INTERACTING PROTEIN"/>
    <property type="match status" value="1"/>
</dbReference>
<protein>
    <submittedName>
        <fullName evidence="3">GSK3B-interacting protein</fullName>
    </submittedName>
</protein>
<name>A0A4C1XIX8_EUMVA</name>
<dbReference type="STRING" id="151549.A0A4C1XIX8"/>
<dbReference type="Gene3D" id="3.30.2280.10">
    <property type="entry name" value="Hypothetical protein (hspc210)"/>
    <property type="match status" value="1"/>
</dbReference>
<dbReference type="GO" id="GO:0060828">
    <property type="term" value="P:regulation of canonical Wnt signaling pathway"/>
    <property type="evidence" value="ECO:0007669"/>
    <property type="project" value="InterPro"/>
</dbReference>
<dbReference type="InterPro" id="IPR037395">
    <property type="entry name" value="GSKIP"/>
</dbReference>
<sequence>MMSERLPGAMAWPEEARAAIADVRQHVRGATVSEVLGADDAHVHINLTTLEGVPYCVEMSSAGFRVVGRSYDDTALASSQTTFYETLYALLNTVSEAYKRSFGGELITKLLHLAGKTDS</sequence>
<dbReference type="OrthoDB" id="5804279at2759"/>
<dbReference type="InterPro" id="IPR023231">
    <property type="entry name" value="GSKIP_dom_sf"/>
</dbReference>